<reference evidence="2" key="1">
    <citation type="submission" date="2017-06" db="EMBL/GenBank/DDBJ databases">
        <authorList>
            <person name="Varghese N."/>
            <person name="Submissions S."/>
        </authorList>
    </citation>
    <scope>NUCLEOTIDE SEQUENCE [LARGE SCALE GENOMIC DNA]</scope>
    <source>
        <strain evidence="2">DSM 27993</strain>
    </source>
</reference>
<evidence type="ECO:0000313" key="1">
    <source>
        <dbReference type="EMBL" id="SNR32057.1"/>
    </source>
</evidence>
<dbReference type="Pfam" id="PF19515">
    <property type="entry name" value="DUF6048"/>
    <property type="match status" value="1"/>
</dbReference>
<dbReference type="AlphaFoldDB" id="A0A238VDE3"/>
<accession>A0A238VDE3</accession>
<sequence>MTQRHILIFIISIIINFTANSQQKQDSLKTKVSYGIRVGVDISKPIISFIDSDNKGLELTGDIKFSNNYYAAVELGYEDALKTEDYFNYTAKGSFIKIGVNYNAYENWKGMNNEIYVGTRYAFSLFSQTLNSYTPNYSGIYFNAEEITPNTEFKDLNAHWIEFLFGMKVETFKNLYLGAQFSIKKMISSKEPENFKNLYVPGFNQVSSNDLGVGFNYTISYNIPIINKYK</sequence>
<name>A0A238VDE3_9FLAO</name>
<keyword evidence="2" id="KW-1185">Reference proteome</keyword>
<protein>
    <recommendedName>
        <fullName evidence="3">Outer membrane protein beta-barrel domain-containing protein</fullName>
    </recommendedName>
</protein>
<dbReference type="RefSeq" id="WP_089376642.1">
    <property type="nucleotide sequence ID" value="NZ_FZNX01000001.1"/>
</dbReference>
<organism evidence="1 2">
    <name type="scientific">Lutibacter flavus</name>
    <dbReference type="NCBI Taxonomy" id="691689"/>
    <lineage>
        <taxon>Bacteria</taxon>
        <taxon>Pseudomonadati</taxon>
        <taxon>Bacteroidota</taxon>
        <taxon>Flavobacteriia</taxon>
        <taxon>Flavobacteriales</taxon>
        <taxon>Flavobacteriaceae</taxon>
        <taxon>Lutibacter</taxon>
    </lineage>
</organism>
<dbReference type="InterPro" id="IPR046111">
    <property type="entry name" value="DUF6048"/>
</dbReference>
<evidence type="ECO:0008006" key="3">
    <source>
        <dbReference type="Google" id="ProtNLM"/>
    </source>
</evidence>
<gene>
    <name evidence="1" type="ORF">SAMN04488111_0279</name>
</gene>
<evidence type="ECO:0000313" key="2">
    <source>
        <dbReference type="Proteomes" id="UP000198412"/>
    </source>
</evidence>
<proteinExistence type="predicted"/>
<dbReference type="EMBL" id="FZNX01000001">
    <property type="protein sequence ID" value="SNR32057.1"/>
    <property type="molecule type" value="Genomic_DNA"/>
</dbReference>
<dbReference type="OrthoDB" id="1199048at2"/>
<dbReference type="Proteomes" id="UP000198412">
    <property type="component" value="Unassembled WGS sequence"/>
</dbReference>